<feature type="domain" description="Signal transduction histidine kinase subgroup 3 dimerisation and phosphoacceptor" evidence="5">
    <location>
        <begin position="211"/>
        <end position="276"/>
    </location>
</feature>
<feature type="transmembrane region" description="Helical" evidence="4">
    <location>
        <begin position="101"/>
        <end position="130"/>
    </location>
</feature>
<comment type="caution">
    <text evidence="6">The sequence shown here is derived from an EMBL/GenBank/DDBJ whole genome shotgun (WGS) entry which is preliminary data.</text>
</comment>
<proteinExistence type="predicted"/>
<accession>A0A2A9DUN9</accession>
<evidence type="ECO:0000313" key="6">
    <source>
        <dbReference type="EMBL" id="PFG30294.1"/>
    </source>
</evidence>
<feature type="transmembrane region" description="Helical" evidence="4">
    <location>
        <begin position="20"/>
        <end position="42"/>
    </location>
</feature>
<evidence type="ECO:0000256" key="1">
    <source>
        <dbReference type="ARBA" id="ARBA00022679"/>
    </source>
</evidence>
<dbReference type="CDD" id="cd16917">
    <property type="entry name" value="HATPase_UhpB-NarQ-NarX-like"/>
    <property type="match status" value="1"/>
</dbReference>
<dbReference type="GO" id="GO:0000155">
    <property type="term" value="F:phosphorelay sensor kinase activity"/>
    <property type="evidence" value="ECO:0007669"/>
    <property type="project" value="InterPro"/>
</dbReference>
<keyword evidence="7" id="KW-1185">Reference proteome</keyword>
<dbReference type="Gene3D" id="3.30.565.10">
    <property type="entry name" value="Histidine kinase-like ATPase, C-terminal domain"/>
    <property type="match status" value="1"/>
</dbReference>
<feature type="transmembrane region" description="Helical" evidence="4">
    <location>
        <begin position="160"/>
        <end position="182"/>
    </location>
</feature>
<organism evidence="6 7">
    <name type="scientific">Paramicrobacterium agarici</name>
    <dbReference type="NCBI Taxonomy" id="630514"/>
    <lineage>
        <taxon>Bacteria</taxon>
        <taxon>Bacillati</taxon>
        <taxon>Actinomycetota</taxon>
        <taxon>Actinomycetes</taxon>
        <taxon>Micrococcales</taxon>
        <taxon>Microbacteriaceae</taxon>
        <taxon>Paramicrobacterium</taxon>
    </lineage>
</organism>
<dbReference type="EMBL" id="PDJE01000001">
    <property type="protein sequence ID" value="PFG30294.1"/>
    <property type="molecule type" value="Genomic_DNA"/>
</dbReference>
<evidence type="ECO:0000256" key="3">
    <source>
        <dbReference type="ARBA" id="ARBA00023012"/>
    </source>
</evidence>
<dbReference type="Gene3D" id="1.20.5.1930">
    <property type="match status" value="1"/>
</dbReference>
<dbReference type="InterPro" id="IPR011712">
    <property type="entry name" value="Sig_transdc_His_kin_sub3_dim/P"/>
</dbReference>
<dbReference type="PANTHER" id="PTHR24421">
    <property type="entry name" value="NITRATE/NITRITE SENSOR PROTEIN NARX-RELATED"/>
    <property type="match status" value="1"/>
</dbReference>
<evidence type="ECO:0000259" key="5">
    <source>
        <dbReference type="Pfam" id="PF07730"/>
    </source>
</evidence>
<dbReference type="InterPro" id="IPR050482">
    <property type="entry name" value="Sensor_HK_TwoCompSys"/>
</dbReference>
<dbReference type="Proteomes" id="UP000221369">
    <property type="component" value="Unassembled WGS sequence"/>
</dbReference>
<keyword evidence="4" id="KW-0472">Membrane</keyword>
<keyword evidence="2 6" id="KW-0418">Kinase</keyword>
<feature type="transmembrane region" description="Helical" evidence="4">
    <location>
        <begin position="48"/>
        <end position="67"/>
    </location>
</feature>
<dbReference type="SUPFAM" id="SSF55874">
    <property type="entry name" value="ATPase domain of HSP90 chaperone/DNA topoisomerase II/histidine kinase"/>
    <property type="match status" value="1"/>
</dbReference>
<gene>
    <name evidence="6" type="ORF">ATJ78_1223</name>
</gene>
<keyword evidence="1" id="KW-0808">Transferase</keyword>
<dbReference type="AlphaFoldDB" id="A0A2A9DUN9"/>
<evidence type="ECO:0000256" key="4">
    <source>
        <dbReference type="SAM" id="Phobius"/>
    </source>
</evidence>
<protein>
    <submittedName>
        <fullName evidence="6">Signal transduction histidine kinase</fullName>
    </submittedName>
</protein>
<reference evidence="6 7" key="1">
    <citation type="submission" date="2017-10" db="EMBL/GenBank/DDBJ databases">
        <title>Sequencing the genomes of 1000 actinobacteria strains.</title>
        <authorList>
            <person name="Klenk H.-P."/>
        </authorList>
    </citation>
    <scope>NUCLEOTIDE SEQUENCE [LARGE SCALE GENOMIC DNA]</scope>
    <source>
        <strain evidence="6 7">DSM 21798</strain>
    </source>
</reference>
<sequence length="415" mass="44000">MAEHTQKTRVVATAWRRALVLLIGGLVALPYGAIAVWSLGLWITGGPLSARLSSLVVLALLVVPAVLPVTRALERTVANQLLDTAIPEPQRRATLADTGRGALFFAGHIASGGILILGIAFVFPLCAVLIGDALTSTGSDEGAALLRDTFSITEIDATTALIVGGLAAVLIVVVTIAAAYLLPWYATLLLGPSRDEQRASEAEAARAGQRREALARDVHDSVGHALTVSTMQALVARGAIERDPDAARAALDQIERVSRAAVAELDYVLRVLRDGDEPRDDRAPDRRTLADVDSLARETRAVGFEVDLCVDGHPEKLPASLGREAYRVVQEGVTNALRYAATPRVTVSIVIDDEELSVLVENETSAVRVIDGRGLAGVRERVAVLGGESSVDIVAERWRLSARLPVRGPQGGRGT</sequence>
<evidence type="ECO:0000256" key="2">
    <source>
        <dbReference type="ARBA" id="ARBA00022777"/>
    </source>
</evidence>
<name>A0A2A9DUN9_9MICO</name>
<dbReference type="InterPro" id="IPR036890">
    <property type="entry name" value="HATPase_C_sf"/>
</dbReference>
<dbReference type="RefSeq" id="WP_169923403.1">
    <property type="nucleotide sequence ID" value="NZ_PDJE01000001.1"/>
</dbReference>
<keyword evidence="4" id="KW-1133">Transmembrane helix</keyword>
<evidence type="ECO:0000313" key="7">
    <source>
        <dbReference type="Proteomes" id="UP000221369"/>
    </source>
</evidence>
<dbReference type="Pfam" id="PF07730">
    <property type="entry name" value="HisKA_3"/>
    <property type="match status" value="1"/>
</dbReference>
<keyword evidence="4" id="KW-0812">Transmembrane</keyword>
<keyword evidence="3" id="KW-0902">Two-component regulatory system</keyword>
<dbReference type="GO" id="GO:0046983">
    <property type="term" value="F:protein dimerization activity"/>
    <property type="evidence" value="ECO:0007669"/>
    <property type="project" value="InterPro"/>
</dbReference>
<dbReference type="GO" id="GO:0016020">
    <property type="term" value="C:membrane"/>
    <property type="evidence" value="ECO:0007669"/>
    <property type="project" value="InterPro"/>
</dbReference>